<evidence type="ECO:0000313" key="1">
    <source>
        <dbReference type="EMBL" id="EKR98207.1"/>
    </source>
</evidence>
<sequence>MAVFLRYIPFYRKSCNRNRFKIWQNGVLHITRKKILCMHFDEILKVMEK</sequence>
<dbReference type="EMBL" id="AKWM02000082">
    <property type="protein sequence ID" value="EKR98207.1"/>
    <property type="molecule type" value="Genomic_DNA"/>
</dbReference>
<reference evidence="1 2" key="1">
    <citation type="journal article" date="2014" name="Int. J. Syst. Evol. Microbiol.">
        <title>Leptospira mayottensis sp. nov., a pathogenic species of the genus Leptospira isolated from humans.</title>
        <authorList>
            <person name="Bourhy P."/>
            <person name="Collet L."/>
            <person name="Brisse S."/>
            <person name="Picardeau M."/>
        </authorList>
    </citation>
    <scope>NUCLEOTIDE SEQUENCE [LARGE SCALE GENOMIC DNA]</scope>
    <source>
        <strain evidence="1 2">200901122</strain>
    </source>
</reference>
<organism evidence="1 2">
    <name type="scientific">Leptospira mayottensis 200901122</name>
    <dbReference type="NCBI Taxonomy" id="1193010"/>
    <lineage>
        <taxon>Bacteria</taxon>
        <taxon>Pseudomonadati</taxon>
        <taxon>Spirochaetota</taxon>
        <taxon>Spirochaetia</taxon>
        <taxon>Leptospirales</taxon>
        <taxon>Leptospiraceae</taxon>
        <taxon>Leptospira</taxon>
    </lineage>
</organism>
<evidence type="ECO:0000313" key="2">
    <source>
        <dbReference type="Proteomes" id="UP000001343"/>
    </source>
</evidence>
<protein>
    <submittedName>
        <fullName evidence="1">Uncharacterized protein</fullName>
    </submittedName>
</protein>
<comment type="caution">
    <text evidence="1">The sequence shown here is derived from an EMBL/GenBank/DDBJ whole genome shotgun (WGS) entry which is preliminary data.</text>
</comment>
<dbReference type="Proteomes" id="UP000001343">
    <property type="component" value="Unassembled WGS sequence"/>
</dbReference>
<gene>
    <name evidence="1" type="ORF">LEP1GSC125_1004</name>
</gene>
<name>A0AA87MJW6_9LEPT</name>
<proteinExistence type="predicted"/>
<dbReference type="AlphaFoldDB" id="A0AA87MJW6"/>
<accession>A0AA87MJW6</accession>